<dbReference type="GO" id="GO:0016020">
    <property type="term" value="C:membrane"/>
    <property type="evidence" value="ECO:0007669"/>
    <property type="project" value="UniProtKB-UniRule"/>
</dbReference>
<dbReference type="EC" id="3.4.21.89" evidence="1"/>
<feature type="region of interest" description="Disordered" evidence="2">
    <location>
        <begin position="1"/>
        <end position="43"/>
    </location>
</feature>
<dbReference type="InterPro" id="IPR001733">
    <property type="entry name" value="Peptidase_S26B"/>
</dbReference>
<dbReference type="PANTHER" id="PTHR10806">
    <property type="entry name" value="SIGNAL PEPTIDASE COMPLEX CATALYTIC SUBUNIT SEC11"/>
    <property type="match status" value="1"/>
</dbReference>
<comment type="caution">
    <text evidence="4">The sequence shown here is derived from an EMBL/GenBank/DDBJ whole genome shotgun (WGS) entry which is preliminary data.</text>
</comment>
<name>A0AA91GFL6_9ENTE</name>
<dbReference type="EMBL" id="JXLC01000027">
    <property type="protein sequence ID" value="OJG87747.1"/>
    <property type="molecule type" value="Genomic_DNA"/>
</dbReference>
<feature type="compositionally biased region" description="Basic residues" evidence="2">
    <location>
        <begin position="18"/>
        <end position="32"/>
    </location>
</feature>
<dbReference type="GO" id="GO:0004252">
    <property type="term" value="F:serine-type endopeptidase activity"/>
    <property type="evidence" value="ECO:0007669"/>
    <property type="project" value="UniProtKB-UniRule"/>
</dbReference>
<keyword evidence="3" id="KW-0812">Transmembrane</keyword>
<feature type="compositionally biased region" description="Basic and acidic residues" evidence="2">
    <location>
        <begin position="33"/>
        <end position="43"/>
    </location>
</feature>
<keyword evidence="3" id="KW-1133">Transmembrane helix</keyword>
<dbReference type="GO" id="GO:0009003">
    <property type="term" value="F:signal peptidase activity"/>
    <property type="evidence" value="ECO:0007669"/>
    <property type="project" value="UniProtKB-EC"/>
</dbReference>
<sequence length="256" mass="28966">MSMENRGVILSKNLEVNKKKKTPPKGVQKRTAKKIEQSREKTTRVSTTKKMKKKKLSKKAVLPPSPWKKRIAIVFDVAFYGLMLAIVLGATLFVLNKDPEKSFWGYRFYTVKTNSMVPKKDSLPGGFYAGDIIIVKSATYDQVNVNDIITYRVGEDANLTHRLVKKADQLEGKEGQFVITKGDANNSDDPPISAERIVGKTLFVIPKVGEVLKFVQGHFVVSLVFLFSLFGFIWVLRVFADQPTIVTKKRSVRQRR</sequence>
<organism evidence="4 5">
    <name type="scientific">Enterococcus silesiacus</name>
    <dbReference type="NCBI Taxonomy" id="332949"/>
    <lineage>
        <taxon>Bacteria</taxon>
        <taxon>Bacillati</taxon>
        <taxon>Bacillota</taxon>
        <taxon>Bacilli</taxon>
        <taxon>Lactobacillales</taxon>
        <taxon>Enterococcaceae</taxon>
        <taxon>Enterococcus</taxon>
    </lineage>
</organism>
<evidence type="ECO:0000256" key="2">
    <source>
        <dbReference type="SAM" id="MobiDB-lite"/>
    </source>
</evidence>
<evidence type="ECO:0000313" key="5">
    <source>
        <dbReference type="Proteomes" id="UP000183039"/>
    </source>
</evidence>
<dbReference type="AlphaFoldDB" id="A0AA91GFL6"/>
<dbReference type="GO" id="GO:0006465">
    <property type="term" value="P:signal peptide processing"/>
    <property type="evidence" value="ECO:0007669"/>
    <property type="project" value="UniProtKB-UniRule"/>
</dbReference>
<evidence type="ECO:0000256" key="1">
    <source>
        <dbReference type="NCBIfam" id="TIGR02228"/>
    </source>
</evidence>
<feature type="transmembrane region" description="Helical" evidence="3">
    <location>
        <begin position="73"/>
        <end position="95"/>
    </location>
</feature>
<dbReference type="Proteomes" id="UP000183039">
    <property type="component" value="Unassembled WGS sequence"/>
</dbReference>
<keyword evidence="3" id="KW-0472">Membrane</keyword>
<dbReference type="PANTHER" id="PTHR10806:SF6">
    <property type="entry name" value="SIGNAL PEPTIDASE COMPLEX CATALYTIC SUBUNIT SEC11"/>
    <property type="match status" value="1"/>
</dbReference>
<dbReference type="InterPro" id="IPR019533">
    <property type="entry name" value="Peptidase_S26"/>
</dbReference>
<dbReference type="CDD" id="cd06530">
    <property type="entry name" value="S26_SPase_I"/>
    <property type="match status" value="1"/>
</dbReference>
<protein>
    <recommendedName>
        <fullName evidence="1">Signal peptidase I</fullName>
        <ecNumber evidence="1">3.4.21.89</ecNumber>
    </recommendedName>
</protein>
<reference evidence="4 5" key="1">
    <citation type="submission" date="2014-12" db="EMBL/GenBank/DDBJ databases">
        <title>Draft genome sequences of 29 type strains of Enterococci.</title>
        <authorList>
            <person name="Zhong Z."/>
            <person name="Sun Z."/>
            <person name="Liu W."/>
            <person name="Zhang W."/>
            <person name="Zhang H."/>
        </authorList>
    </citation>
    <scope>NUCLEOTIDE SEQUENCE [LARGE SCALE GENOMIC DNA]</scope>
    <source>
        <strain evidence="4 5">DSM 22801</strain>
    </source>
</reference>
<evidence type="ECO:0000313" key="4">
    <source>
        <dbReference type="EMBL" id="OJG87747.1"/>
    </source>
</evidence>
<accession>A0AA91GFL6</accession>
<dbReference type="NCBIfam" id="TIGR02228">
    <property type="entry name" value="sigpep_I_arch"/>
    <property type="match status" value="1"/>
</dbReference>
<evidence type="ECO:0000256" key="3">
    <source>
        <dbReference type="SAM" id="Phobius"/>
    </source>
</evidence>
<gene>
    <name evidence="4" type="ORF">RV15_GL001880</name>
</gene>
<feature type="transmembrane region" description="Helical" evidence="3">
    <location>
        <begin position="219"/>
        <end position="240"/>
    </location>
</feature>
<proteinExistence type="predicted"/>